<sequence length="112" mass="11941">MNALRRWSRAPVLVVSASGFTIDLRAKKASRAGADLRPSPPPSGTSGRHNVGTDPGAATRPWSPPGIRTGHVRLSRVRLIHVLLTSCFLSGVTGEKYVTLTRRGSAVGRKDS</sequence>
<evidence type="ECO:0000313" key="3">
    <source>
        <dbReference type="Proteomes" id="UP001050808"/>
    </source>
</evidence>
<name>A0ABQ3QFW9_9ACTN</name>
<proteinExistence type="predicted"/>
<organism evidence="2 3">
    <name type="scientific">Streptomyces violascens</name>
    <dbReference type="NCBI Taxonomy" id="67381"/>
    <lineage>
        <taxon>Bacteria</taxon>
        <taxon>Bacillati</taxon>
        <taxon>Actinomycetota</taxon>
        <taxon>Actinomycetes</taxon>
        <taxon>Kitasatosporales</taxon>
        <taxon>Streptomycetaceae</taxon>
        <taxon>Streptomyces</taxon>
    </lineage>
</organism>
<protein>
    <submittedName>
        <fullName evidence="2">Uncharacterized protein</fullName>
    </submittedName>
</protein>
<evidence type="ECO:0000256" key="1">
    <source>
        <dbReference type="SAM" id="MobiDB-lite"/>
    </source>
</evidence>
<dbReference type="EMBL" id="BNDY01000002">
    <property type="protein sequence ID" value="GHI36137.1"/>
    <property type="molecule type" value="Genomic_DNA"/>
</dbReference>
<keyword evidence="3" id="KW-1185">Reference proteome</keyword>
<feature type="region of interest" description="Disordered" evidence="1">
    <location>
        <begin position="29"/>
        <end position="67"/>
    </location>
</feature>
<evidence type="ECO:0000313" key="2">
    <source>
        <dbReference type="EMBL" id="GHI36137.1"/>
    </source>
</evidence>
<reference evidence="2" key="1">
    <citation type="submission" date="2024-05" db="EMBL/GenBank/DDBJ databases">
        <title>Whole genome shotgun sequence of Streptomyces violascens NBRC 12920.</title>
        <authorList>
            <person name="Komaki H."/>
            <person name="Tamura T."/>
        </authorList>
    </citation>
    <scope>NUCLEOTIDE SEQUENCE</scope>
    <source>
        <strain evidence="2">NBRC 12920</strain>
    </source>
</reference>
<dbReference type="Proteomes" id="UP001050808">
    <property type="component" value="Unassembled WGS sequence"/>
</dbReference>
<comment type="caution">
    <text evidence="2">The sequence shown here is derived from an EMBL/GenBank/DDBJ whole genome shotgun (WGS) entry which is preliminary data.</text>
</comment>
<accession>A0ABQ3QFW9</accession>
<gene>
    <name evidence="2" type="ORF">Sviol_05450</name>
</gene>